<gene>
    <name evidence="3" type="ORF">FB388_6312</name>
</gene>
<evidence type="ECO:0000259" key="2">
    <source>
        <dbReference type="Pfam" id="PF11716"/>
    </source>
</evidence>
<dbReference type="InterPro" id="IPR017517">
    <property type="entry name" value="Maleyloyr_isom"/>
</dbReference>
<proteinExistence type="predicted"/>
<dbReference type="InterPro" id="IPR024344">
    <property type="entry name" value="MDMPI_metal-binding"/>
</dbReference>
<reference evidence="3 4" key="1">
    <citation type="submission" date="2019-06" db="EMBL/GenBank/DDBJ databases">
        <title>Sequencing the genomes of 1000 actinobacteria strains.</title>
        <authorList>
            <person name="Klenk H.-P."/>
        </authorList>
    </citation>
    <scope>NUCLEOTIDE SEQUENCE [LARGE SCALE GENOMIC DNA]</scope>
    <source>
        <strain evidence="3 4">DSM 45511</strain>
    </source>
</reference>
<comment type="caution">
    <text evidence="3">The sequence shown here is derived from an EMBL/GenBank/DDBJ whole genome shotgun (WGS) entry which is preliminary data.</text>
</comment>
<feature type="domain" description="Mycothiol-dependent maleylpyruvate isomerase metal-binding" evidence="2">
    <location>
        <begin position="17"/>
        <end position="134"/>
    </location>
</feature>
<dbReference type="GO" id="GO:0046872">
    <property type="term" value="F:metal ion binding"/>
    <property type="evidence" value="ECO:0007669"/>
    <property type="project" value="InterPro"/>
</dbReference>
<dbReference type="Gene3D" id="1.20.120.450">
    <property type="entry name" value="dinb family like domain"/>
    <property type="match status" value="1"/>
</dbReference>
<dbReference type="InterPro" id="IPR017520">
    <property type="entry name" value="CHP03086"/>
</dbReference>
<accession>A0A543FYZ7</accession>
<sequence length="215" mass="22773">MTGDTSTVLTRRRGLLERAIRYARTVVVQVRPADLARPTPCAGWDLLDLMRHLNESVAALREAVEHACVFPGPAPSGVGTDVLETFAVQSGLLLSGWDEQRAEGSVTVGRAPVPGLVVANAGAVELAVHGWDVAQACGLPDVIPLDLAAHLLAVARWVVPWPRFPQFGPEVPARGARAADERLLAFLGRRPLLERAPNARGGPGRLAGAPTGFPN</sequence>
<dbReference type="NCBIfam" id="TIGR03083">
    <property type="entry name" value="maleylpyruvate isomerase family mycothiol-dependent enzyme"/>
    <property type="match status" value="1"/>
</dbReference>
<dbReference type="OrthoDB" id="5185819at2"/>
<protein>
    <submittedName>
        <fullName evidence="3">Uncharacterized protein (TIGR03086 family)</fullName>
    </submittedName>
</protein>
<dbReference type="AlphaFoldDB" id="A0A543FYZ7"/>
<dbReference type="Pfam" id="PF11716">
    <property type="entry name" value="MDMPI_N"/>
    <property type="match status" value="1"/>
</dbReference>
<dbReference type="RefSeq" id="WP_142105808.1">
    <property type="nucleotide sequence ID" value="NZ_VFPH01000002.1"/>
</dbReference>
<dbReference type="EMBL" id="VFPH01000002">
    <property type="protein sequence ID" value="TQM39060.1"/>
    <property type="molecule type" value="Genomic_DNA"/>
</dbReference>
<evidence type="ECO:0000313" key="3">
    <source>
        <dbReference type="EMBL" id="TQM39060.1"/>
    </source>
</evidence>
<dbReference type="SUPFAM" id="SSF109854">
    <property type="entry name" value="DinB/YfiT-like putative metalloenzymes"/>
    <property type="match status" value="1"/>
</dbReference>
<organism evidence="3 4">
    <name type="scientific">Pseudonocardia cypriaca</name>
    <dbReference type="NCBI Taxonomy" id="882449"/>
    <lineage>
        <taxon>Bacteria</taxon>
        <taxon>Bacillati</taxon>
        <taxon>Actinomycetota</taxon>
        <taxon>Actinomycetes</taxon>
        <taxon>Pseudonocardiales</taxon>
        <taxon>Pseudonocardiaceae</taxon>
        <taxon>Pseudonocardia</taxon>
    </lineage>
</organism>
<evidence type="ECO:0000313" key="4">
    <source>
        <dbReference type="Proteomes" id="UP000319818"/>
    </source>
</evidence>
<name>A0A543FYZ7_9PSEU</name>
<dbReference type="NCBIfam" id="TIGR03086">
    <property type="entry name" value="TIGR03086 family metal-binding protein"/>
    <property type="match status" value="1"/>
</dbReference>
<dbReference type="InterPro" id="IPR034660">
    <property type="entry name" value="DinB/YfiT-like"/>
</dbReference>
<keyword evidence="4" id="KW-1185">Reference proteome</keyword>
<feature type="region of interest" description="Disordered" evidence="1">
    <location>
        <begin position="195"/>
        <end position="215"/>
    </location>
</feature>
<evidence type="ECO:0000256" key="1">
    <source>
        <dbReference type="SAM" id="MobiDB-lite"/>
    </source>
</evidence>
<dbReference type="Proteomes" id="UP000319818">
    <property type="component" value="Unassembled WGS sequence"/>
</dbReference>